<gene>
    <name evidence="2" type="ORF">CTZ28_27330</name>
</gene>
<dbReference type="AlphaFoldDB" id="A0A3M0I1S7"/>
<feature type="compositionally biased region" description="Basic and acidic residues" evidence="1">
    <location>
        <begin position="42"/>
        <end position="72"/>
    </location>
</feature>
<feature type="compositionally biased region" description="Low complexity" evidence="1">
    <location>
        <begin position="81"/>
        <end position="100"/>
    </location>
</feature>
<organism evidence="2 3">
    <name type="scientific">Streptomyces shenzhenensis</name>
    <dbReference type="NCBI Taxonomy" id="943815"/>
    <lineage>
        <taxon>Bacteria</taxon>
        <taxon>Bacillati</taxon>
        <taxon>Actinomycetota</taxon>
        <taxon>Actinomycetes</taxon>
        <taxon>Kitasatosporales</taxon>
        <taxon>Streptomycetaceae</taxon>
        <taxon>Streptomyces</taxon>
    </lineage>
</organism>
<dbReference type="OrthoDB" id="3402428at2"/>
<evidence type="ECO:0000313" key="2">
    <source>
        <dbReference type="EMBL" id="RMB82765.1"/>
    </source>
</evidence>
<dbReference type="Pfam" id="PF14013">
    <property type="entry name" value="MT0933_antitox"/>
    <property type="match status" value="1"/>
</dbReference>
<feature type="region of interest" description="Disordered" evidence="1">
    <location>
        <begin position="42"/>
        <end position="108"/>
    </location>
</feature>
<keyword evidence="3" id="KW-1185">Reference proteome</keyword>
<dbReference type="EMBL" id="PENI01000020">
    <property type="protein sequence ID" value="RMB82765.1"/>
    <property type="molecule type" value="Genomic_DNA"/>
</dbReference>
<protein>
    <recommendedName>
        <fullName evidence="4">Antitoxin</fullName>
    </recommendedName>
</protein>
<sequence length="108" mass="10920">MGLFDNVKAKLGPAKDKVSDLAQQHGGKIQDGIDKAAKVVDEKTKGKYSDKIHAGTDKAKGAMDRLAHKGGSETDGGPSGTAGTTGTTETKGTTGTADTPPETPPPSS</sequence>
<dbReference type="InterPro" id="IPR028037">
    <property type="entry name" value="Antitoxin_Rv0909/MT0933"/>
</dbReference>
<dbReference type="Proteomes" id="UP000270471">
    <property type="component" value="Unassembled WGS sequence"/>
</dbReference>
<accession>A0A3M0I1S7</accession>
<feature type="region of interest" description="Disordered" evidence="1">
    <location>
        <begin position="1"/>
        <end position="29"/>
    </location>
</feature>
<evidence type="ECO:0000313" key="3">
    <source>
        <dbReference type="Proteomes" id="UP000270471"/>
    </source>
</evidence>
<proteinExistence type="predicted"/>
<dbReference type="RefSeq" id="WP_121892404.1">
    <property type="nucleotide sequence ID" value="NZ_JBEXWZ010000044.1"/>
</dbReference>
<evidence type="ECO:0000256" key="1">
    <source>
        <dbReference type="SAM" id="MobiDB-lite"/>
    </source>
</evidence>
<reference evidence="2 3" key="1">
    <citation type="submission" date="2017-11" db="EMBL/GenBank/DDBJ databases">
        <title>Draft genome of actinobacteria isolated from guarana (Paullinia cupana (Mart.) Ducke.</title>
        <authorList>
            <person name="Siqueira K.A."/>
            <person name="Liotti R.G."/>
            <person name="Mendes T.A.O."/>
            <person name="Soares M.A."/>
        </authorList>
    </citation>
    <scope>NUCLEOTIDE SEQUENCE [LARGE SCALE GENOMIC DNA]</scope>
    <source>
        <strain evidence="2 3">193</strain>
    </source>
</reference>
<comment type="caution">
    <text evidence="2">The sequence shown here is derived from an EMBL/GenBank/DDBJ whole genome shotgun (WGS) entry which is preliminary data.</text>
</comment>
<evidence type="ECO:0008006" key="4">
    <source>
        <dbReference type="Google" id="ProtNLM"/>
    </source>
</evidence>
<name>A0A3M0I1S7_9ACTN</name>